<name>A0AAN5AI00_9BACT</name>
<organism evidence="2 3">
    <name type="scientific">Persicobacter diffluens</name>
    <dbReference type="NCBI Taxonomy" id="981"/>
    <lineage>
        <taxon>Bacteria</taxon>
        <taxon>Pseudomonadati</taxon>
        <taxon>Bacteroidota</taxon>
        <taxon>Cytophagia</taxon>
        <taxon>Cytophagales</taxon>
        <taxon>Persicobacteraceae</taxon>
        <taxon>Persicobacter</taxon>
    </lineage>
</organism>
<dbReference type="Proteomes" id="UP001310022">
    <property type="component" value="Unassembled WGS sequence"/>
</dbReference>
<feature type="chain" id="PRO_5043034450" description="Outer membrane protein beta-barrel domain-containing protein" evidence="1">
    <location>
        <begin position="23"/>
        <end position="246"/>
    </location>
</feature>
<evidence type="ECO:0008006" key="4">
    <source>
        <dbReference type="Google" id="ProtNLM"/>
    </source>
</evidence>
<accession>A0AAN5AI00</accession>
<dbReference type="RefSeq" id="WP_338235793.1">
    <property type="nucleotide sequence ID" value="NZ_BQKE01000001.1"/>
</dbReference>
<feature type="signal peptide" evidence="1">
    <location>
        <begin position="1"/>
        <end position="22"/>
    </location>
</feature>
<keyword evidence="3" id="KW-1185">Reference proteome</keyword>
<gene>
    <name evidence="2" type="ORF">PEDI_04270</name>
</gene>
<evidence type="ECO:0000256" key="1">
    <source>
        <dbReference type="SAM" id="SignalP"/>
    </source>
</evidence>
<reference evidence="2 3" key="1">
    <citation type="submission" date="2021-12" db="EMBL/GenBank/DDBJ databases">
        <title>Genome sequencing of bacteria with rrn-lacking chromosome and rrn-plasmid.</title>
        <authorList>
            <person name="Anda M."/>
            <person name="Iwasaki W."/>
        </authorList>
    </citation>
    <scope>NUCLEOTIDE SEQUENCE [LARGE SCALE GENOMIC DNA]</scope>
    <source>
        <strain evidence="2 3">NBRC 15940</strain>
    </source>
</reference>
<protein>
    <recommendedName>
        <fullName evidence="4">Outer membrane protein beta-barrel domain-containing protein</fullName>
    </recommendedName>
</protein>
<comment type="caution">
    <text evidence="2">The sequence shown here is derived from an EMBL/GenBank/DDBJ whole genome shotgun (WGS) entry which is preliminary data.</text>
</comment>
<dbReference type="EMBL" id="BQKE01000001">
    <property type="protein sequence ID" value="GJM59875.1"/>
    <property type="molecule type" value="Genomic_DNA"/>
</dbReference>
<evidence type="ECO:0000313" key="3">
    <source>
        <dbReference type="Proteomes" id="UP001310022"/>
    </source>
</evidence>
<evidence type="ECO:0000313" key="2">
    <source>
        <dbReference type="EMBL" id="GJM59875.1"/>
    </source>
</evidence>
<dbReference type="AlphaFoldDB" id="A0AAN5AI00"/>
<dbReference type="Gene3D" id="2.40.160.20">
    <property type="match status" value="1"/>
</dbReference>
<keyword evidence="1" id="KW-0732">Signal</keyword>
<sequence>MLKILRLTLVLCLGIGANIALAQEQAAKLSPSEKLATEDFNQYRAKGRFHTGLTFSFSTRNAMNEDQLVQVLLDQRKFDFSMGTNLGYFVKENFSVGIGFGYNRGVNERTIQGDPLNTLAQSVNQSYVATAFIRNYLPLDKQGRFALFNQTNFHFEHGARLNVNTVGAEINKSHTDFYEIGLGIQPGMVAFISSGFSFEVSVGLLGLNVSKETGRENYEEVTEVTKSNFDFQISLLQLNMGVSYYF</sequence>
<proteinExistence type="predicted"/>